<evidence type="ECO:0000256" key="8">
    <source>
        <dbReference type="ARBA" id="ARBA00023242"/>
    </source>
</evidence>
<dbReference type="InterPro" id="IPR009401">
    <property type="entry name" value="Med13_C"/>
</dbReference>
<evidence type="ECO:0000256" key="3">
    <source>
        <dbReference type="ARBA" id="ARBA00019618"/>
    </source>
</evidence>
<evidence type="ECO:0000256" key="1">
    <source>
        <dbReference type="ARBA" id="ARBA00004123"/>
    </source>
</evidence>
<evidence type="ECO:0000256" key="11">
    <source>
        <dbReference type="SAM" id="MobiDB-lite"/>
    </source>
</evidence>
<feature type="region of interest" description="Disordered" evidence="11">
    <location>
        <begin position="372"/>
        <end position="447"/>
    </location>
</feature>
<keyword evidence="8 10" id="KW-0539">Nucleus</keyword>
<keyword evidence="14" id="KW-1185">Reference proteome</keyword>
<evidence type="ECO:0000256" key="7">
    <source>
        <dbReference type="ARBA" id="ARBA00023163"/>
    </source>
</evidence>
<dbReference type="GO" id="GO:0045944">
    <property type="term" value="P:positive regulation of transcription by RNA polymerase II"/>
    <property type="evidence" value="ECO:0007669"/>
    <property type="project" value="TreeGrafter"/>
</dbReference>
<dbReference type="PANTHER" id="PTHR48249:SF3">
    <property type="entry name" value="MEDIATOR OF RNA POLYMERASE II TRANSCRIPTION SUBUNIT 13"/>
    <property type="match status" value="1"/>
</dbReference>
<comment type="subunit">
    <text evidence="10">Component of the SRB8-11 complex, which itself associates with the Mediator complex.</text>
</comment>
<accession>A0AAX4KD50</accession>
<dbReference type="Proteomes" id="UP001358614">
    <property type="component" value="Chromosome 1"/>
</dbReference>
<feature type="compositionally biased region" description="Acidic residues" evidence="11">
    <location>
        <begin position="383"/>
        <end position="396"/>
    </location>
</feature>
<name>A0AAX4KD50_9TREE</name>
<evidence type="ECO:0000256" key="4">
    <source>
        <dbReference type="ARBA" id="ARBA00022491"/>
    </source>
</evidence>
<reference evidence="13 14" key="1">
    <citation type="submission" date="2024-01" db="EMBL/GenBank/DDBJ databases">
        <title>Comparative genomics of Cryptococcus and Kwoniella reveals pathogenesis evolution and contrasting modes of karyotype evolution via chromosome fusion or intercentromeric recombination.</title>
        <authorList>
            <person name="Coelho M.A."/>
            <person name="David-Palma M."/>
            <person name="Shea T."/>
            <person name="Bowers K."/>
            <person name="McGinley-Smith S."/>
            <person name="Mohammad A.W."/>
            <person name="Gnirke A."/>
            <person name="Yurkov A.M."/>
            <person name="Nowrousian M."/>
            <person name="Sun S."/>
            <person name="Cuomo C.A."/>
            <person name="Heitman J."/>
        </authorList>
    </citation>
    <scope>NUCLEOTIDE SEQUENCE [LARGE SCALE GENOMIC DNA]</scope>
    <source>
        <strain evidence="13 14">PYCC6329</strain>
    </source>
</reference>
<dbReference type="GO" id="GO:0003713">
    <property type="term" value="F:transcription coactivator activity"/>
    <property type="evidence" value="ECO:0007669"/>
    <property type="project" value="TreeGrafter"/>
</dbReference>
<dbReference type="GO" id="GO:0016592">
    <property type="term" value="C:mediator complex"/>
    <property type="evidence" value="ECO:0007669"/>
    <property type="project" value="InterPro"/>
</dbReference>
<gene>
    <name evidence="13" type="ORF">V865_001977</name>
</gene>
<feature type="region of interest" description="Disordered" evidence="11">
    <location>
        <begin position="705"/>
        <end position="727"/>
    </location>
</feature>
<keyword evidence="5 10" id="KW-0805">Transcription regulation</keyword>
<dbReference type="RefSeq" id="XP_066081886.1">
    <property type="nucleotide sequence ID" value="XM_066225789.1"/>
</dbReference>
<evidence type="ECO:0000256" key="10">
    <source>
        <dbReference type="RuleBase" id="RU364134"/>
    </source>
</evidence>
<feature type="domain" description="Mediator complex subunit Med13 C-terminal" evidence="12">
    <location>
        <begin position="1063"/>
        <end position="1235"/>
    </location>
</feature>
<keyword evidence="4 10" id="KW-0678">Repressor</keyword>
<comment type="subcellular location">
    <subcellularLocation>
        <location evidence="1 10">Nucleus</location>
    </subcellularLocation>
</comment>
<evidence type="ECO:0000313" key="13">
    <source>
        <dbReference type="EMBL" id="WWD03919.1"/>
    </source>
</evidence>
<evidence type="ECO:0000256" key="6">
    <source>
        <dbReference type="ARBA" id="ARBA00023159"/>
    </source>
</evidence>
<dbReference type="KEGG" id="ker:91100781"/>
<feature type="region of interest" description="Disordered" evidence="11">
    <location>
        <begin position="589"/>
        <end position="612"/>
    </location>
</feature>
<keyword evidence="6 10" id="KW-0010">Activator</keyword>
<feature type="compositionally biased region" description="Polar residues" evidence="11">
    <location>
        <begin position="590"/>
        <end position="604"/>
    </location>
</feature>
<evidence type="ECO:0000313" key="14">
    <source>
        <dbReference type="Proteomes" id="UP001358614"/>
    </source>
</evidence>
<keyword evidence="7 10" id="KW-0804">Transcription</keyword>
<comment type="similarity">
    <text evidence="2 10">Belongs to the Mediator complex subunit 13 family.</text>
</comment>
<evidence type="ECO:0000256" key="5">
    <source>
        <dbReference type="ARBA" id="ARBA00023015"/>
    </source>
</evidence>
<dbReference type="GeneID" id="91100781"/>
<dbReference type="EMBL" id="CP144089">
    <property type="protein sequence ID" value="WWD03919.1"/>
    <property type="molecule type" value="Genomic_DNA"/>
</dbReference>
<evidence type="ECO:0000256" key="2">
    <source>
        <dbReference type="ARBA" id="ARBA00009354"/>
    </source>
</evidence>
<evidence type="ECO:0000259" key="12">
    <source>
        <dbReference type="Pfam" id="PF06333"/>
    </source>
</evidence>
<evidence type="ECO:0000256" key="9">
    <source>
        <dbReference type="ARBA" id="ARBA00032008"/>
    </source>
</evidence>
<dbReference type="InterPro" id="IPR051139">
    <property type="entry name" value="Mediator_complx_sub13"/>
</dbReference>
<dbReference type="Pfam" id="PF06333">
    <property type="entry name" value="Med13_C"/>
    <property type="match status" value="1"/>
</dbReference>
<protein>
    <recommendedName>
        <fullName evidence="3 10">Mediator of RNA polymerase II transcription subunit 13</fullName>
    </recommendedName>
    <alternativeName>
        <fullName evidence="9 10">Mediator complex subunit 13</fullName>
    </alternativeName>
</protein>
<organism evidence="13 14">
    <name type="scientific">Kwoniella europaea PYCC6329</name>
    <dbReference type="NCBI Taxonomy" id="1423913"/>
    <lineage>
        <taxon>Eukaryota</taxon>
        <taxon>Fungi</taxon>
        <taxon>Dikarya</taxon>
        <taxon>Basidiomycota</taxon>
        <taxon>Agaricomycotina</taxon>
        <taxon>Tremellomycetes</taxon>
        <taxon>Tremellales</taxon>
        <taxon>Cryptococcaceae</taxon>
        <taxon>Kwoniella</taxon>
    </lineage>
</organism>
<comment type="function">
    <text evidence="10">Component of the SRB8-11 complex. The SRB8-11 complex is a regulatory module of the Mediator complex which is itself involved in regulation of basal and activated RNA polymerase II-dependent transcription. The SRB8-11 complex may be involved in the transcriptional repression of a subset of genes regulated by Mediator. It may inhibit the association of the Mediator complex with RNA polymerase II to form the holoenzyme complex.</text>
</comment>
<sequence length="1343" mass="150010">MTDFLGDSPPRPTTVIPGQWIIQLPSPDTQIYIHRYKRARLDNEAGPSNYELEDVILDPFERAWRKINDSPNDQIFSVNNLERPCAIISQTPVEEKKEKVLWLFTTDDDEIVPPDGLEEITPHLLPISITQLVTCPKHGHEPTCLDSQPSSDTKSMCSVSLDNSQDVARHLDLLASALAEKMAWKRGTRLIMDSKSHLQSSLKANIRPISSSRMLLSVRPSTHPISTSPTTPPPLRLLPLGLSALHISSTSPTSTQDRHLALTFDSALGHTWKHGRSESRTRSQITGEAYSDWSIYWVPLSTPPSSKGKLTPRQLVERWKNSQGVLTIWPTHLSEPYFTTRYPKGKKSVVRPLQPKSSDLLDISTGVFDFLSSYKEPDPPLEHEDDEDEEADENIDVESTVITAEPEPEPIGIDGGGSEKSDMDDLFSEHSNSNSNPNSPAPTIPLPIPPPDPILDQNGLEPISISVDEDDTTNFISMNIDMDMINENRHLSRNASTTNGLDNAQKEEMVTEDDFAFFDSPTDQIANEGEFKEFAQENQVAEDDTMILEMDLPSVLSVQPDLTLNIEQDLSQNQTSTQDAALPLEAHDLPTSSSYLNPTPQVNDENMPPQETPHPIAADVTALPPQPPSPIPLPFQRSTNDLIPLSFSPLPLLPISDSPFPYSLPTPAPTPSSLNWDLVERLQPPKTSVPTYANDWKMDEEISEIDEEEMYTGPPTPESAYTSSDEDERNTVINDKKRLSESNGTEIEFSGVRCIASEWVYLAYEFGYGVDGDRLKELMRDWNPSWIRNMTVLPPTPPAEAVDRSWNKGLDLTRFVKEMIGNRALRQMLDYSDNTTSTIHSDMMGLLILDGGITLSDLSKESKQRFLPQPHISAGYHNYTINLSIPSLQYWSELGLQPHGGYKDVEAIILCEDTDEARGKGKETGIGMKRTWEELHLGSHHIAEIGGATQGVISVPASVFSDAVANLMNQSNTHTVLYILLPPSTTILSSLLNSLFNISLSPSSSTVIQLVPQCALNPSCYREIAFEVYDRMSEPVKEINARSISDPYGLSQPSTSDDHLTRQAFTLARDEIPTPEFSMSWPLKSYDVLNNHRSIHAVYDFDEDLGVMMGFIVDDLGELFDWMVWDDQIDVGVDKIWKWIKGKSDDWLINWRLNVMRVGKMYSDELKAWRKILNISQASITLLTTSYDLNGEPDVHDMDDIPRPKGFANIPLTTLNDPNSQIVDLSLSAQLTTLPSVKLPIDLEVPNRKDDEEVEIVYPVSSFILTHPSSLHEKYRSTVYNLLHRNQSHGKRDLDTGMEDELEEEIYRIGCLIESRWGVNGGLAGLIRVGMKGLSSLAQGGSD</sequence>
<dbReference type="PANTHER" id="PTHR48249">
    <property type="entry name" value="MEDIATOR OF RNA POLYMERASE II TRANSCRIPTION SUBUNIT 13"/>
    <property type="match status" value="1"/>
</dbReference>
<proteinExistence type="inferred from homology"/>